<organism evidence="1 2">
    <name type="scientific">Rosa chinensis</name>
    <name type="common">China rose</name>
    <dbReference type="NCBI Taxonomy" id="74649"/>
    <lineage>
        <taxon>Eukaryota</taxon>
        <taxon>Viridiplantae</taxon>
        <taxon>Streptophyta</taxon>
        <taxon>Embryophyta</taxon>
        <taxon>Tracheophyta</taxon>
        <taxon>Spermatophyta</taxon>
        <taxon>Magnoliopsida</taxon>
        <taxon>eudicotyledons</taxon>
        <taxon>Gunneridae</taxon>
        <taxon>Pentapetalae</taxon>
        <taxon>rosids</taxon>
        <taxon>fabids</taxon>
        <taxon>Rosales</taxon>
        <taxon>Rosaceae</taxon>
        <taxon>Rosoideae</taxon>
        <taxon>Rosoideae incertae sedis</taxon>
        <taxon>Rosa</taxon>
    </lineage>
</organism>
<comment type="caution">
    <text evidence="1">The sequence shown here is derived from an EMBL/GenBank/DDBJ whole genome shotgun (WGS) entry which is preliminary data.</text>
</comment>
<protein>
    <submittedName>
        <fullName evidence="1">Uncharacterized protein</fullName>
    </submittedName>
</protein>
<keyword evidence="2" id="KW-1185">Reference proteome</keyword>
<evidence type="ECO:0000313" key="1">
    <source>
        <dbReference type="EMBL" id="PRQ42549.1"/>
    </source>
</evidence>
<dbReference type="AlphaFoldDB" id="A0A2P6R824"/>
<reference evidence="1 2" key="1">
    <citation type="journal article" date="2018" name="Nat. Genet.">
        <title>The Rosa genome provides new insights in the design of modern roses.</title>
        <authorList>
            <person name="Bendahmane M."/>
        </authorList>
    </citation>
    <scope>NUCLEOTIDE SEQUENCE [LARGE SCALE GENOMIC DNA]</scope>
    <source>
        <strain evidence="2">cv. Old Blush</strain>
    </source>
</reference>
<dbReference type="EMBL" id="PDCK01000041">
    <property type="protein sequence ID" value="PRQ42549.1"/>
    <property type="molecule type" value="Genomic_DNA"/>
</dbReference>
<gene>
    <name evidence="1" type="ORF">RchiOBHm_Chr3g0458871</name>
</gene>
<accession>A0A2P6R824</accession>
<name>A0A2P6R824_ROSCH</name>
<dbReference type="Gramene" id="PRQ42549">
    <property type="protein sequence ID" value="PRQ42549"/>
    <property type="gene ID" value="RchiOBHm_Chr3g0458871"/>
</dbReference>
<evidence type="ECO:0000313" key="2">
    <source>
        <dbReference type="Proteomes" id="UP000238479"/>
    </source>
</evidence>
<sequence length="144" mass="16228">MMSSKFRFKPGIKHYGCQVDLFGRAGKLEKALHVTTTNMPYRYHFFPTFARMVAAHNKTSLIKEGEGGRNSIHCSLCDRFFHQTSDQPQKNVSGCRQGGACRRGHVHLKSLKNGLQNKEEDEVVLFHLTYIVANSVIHSFSAGT</sequence>
<proteinExistence type="predicted"/>
<dbReference type="Proteomes" id="UP000238479">
    <property type="component" value="Chromosome 3"/>
</dbReference>